<dbReference type="InterPro" id="IPR039315">
    <property type="entry name" value="CheW"/>
</dbReference>
<dbReference type="SMART" id="SM00260">
    <property type="entry name" value="CheW"/>
    <property type="match status" value="1"/>
</dbReference>
<reference evidence="2 3" key="1">
    <citation type="submission" date="2018-03" db="EMBL/GenBank/DDBJ databases">
        <title>Adhaeribacter sp. HMF7605 Genome sequencing and assembly.</title>
        <authorList>
            <person name="Kang H."/>
            <person name="Kang J."/>
            <person name="Cha I."/>
            <person name="Kim H."/>
            <person name="Joh K."/>
        </authorList>
    </citation>
    <scope>NUCLEOTIDE SEQUENCE [LARGE SCALE GENOMIC DNA]</scope>
    <source>
        <strain evidence="2 3">HMF7605</strain>
    </source>
</reference>
<gene>
    <name evidence="2" type="ORF">AHMF7605_04985</name>
</gene>
<sequence>MNTDGISEKKEVNREPSVHLIVFKLGSEEYGIRIEQVKEVTLTPEIARMPKTPSFIKGVANIRGDIIALLDLEERFHIGSPESSTEIVKEKQKSYTLVLEAKDFTIGLLVREVPHSLTIPISRIEKTPSFIQDLQINDNYIEGIGKLGDRLIIVLDIHKILTFEEAELLKD</sequence>
<keyword evidence="3" id="KW-1185">Reference proteome</keyword>
<accession>A0A2T2YBR2</accession>
<dbReference type="PROSITE" id="PS50851">
    <property type="entry name" value="CHEW"/>
    <property type="match status" value="1"/>
</dbReference>
<dbReference type="PANTHER" id="PTHR22617">
    <property type="entry name" value="CHEMOTAXIS SENSOR HISTIDINE KINASE-RELATED"/>
    <property type="match status" value="1"/>
</dbReference>
<dbReference type="InterPro" id="IPR036061">
    <property type="entry name" value="CheW-like_dom_sf"/>
</dbReference>
<evidence type="ECO:0000313" key="2">
    <source>
        <dbReference type="EMBL" id="PSR52926.1"/>
    </source>
</evidence>
<organism evidence="2 3">
    <name type="scientific">Adhaeribacter arboris</name>
    <dbReference type="NCBI Taxonomy" id="2072846"/>
    <lineage>
        <taxon>Bacteria</taxon>
        <taxon>Pseudomonadati</taxon>
        <taxon>Bacteroidota</taxon>
        <taxon>Cytophagia</taxon>
        <taxon>Cytophagales</taxon>
        <taxon>Hymenobacteraceae</taxon>
        <taxon>Adhaeribacter</taxon>
    </lineage>
</organism>
<evidence type="ECO:0000259" key="1">
    <source>
        <dbReference type="PROSITE" id="PS50851"/>
    </source>
</evidence>
<comment type="caution">
    <text evidence="2">The sequence shown here is derived from an EMBL/GenBank/DDBJ whole genome shotgun (WGS) entry which is preliminary data.</text>
</comment>
<dbReference type="GO" id="GO:0005829">
    <property type="term" value="C:cytosol"/>
    <property type="evidence" value="ECO:0007669"/>
    <property type="project" value="TreeGrafter"/>
</dbReference>
<protein>
    <submittedName>
        <fullName evidence="2">Chemotaxis protein CheW</fullName>
    </submittedName>
</protein>
<dbReference type="PANTHER" id="PTHR22617:SF23">
    <property type="entry name" value="CHEMOTAXIS PROTEIN CHEW"/>
    <property type="match status" value="1"/>
</dbReference>
<dbReference type="EMBL" id="PYFT01000001">
    <property type="protein sequence ID" value="PSR52926.1"/>
    <property type="molecule type" value="Genomic_DNA"/>
</dbReference>
<dbReference type="Gene3D" id="2.40.50.180">
    <property type="entry name" value="CheA-289, Domain 4"/>
    <property type="match status" value="1"/>
</dbReference>
<dbReference type="GO" id="GO:0007165">
    <property type="term" value="P:signal transduction"/>
    <property type="evidence" value="ECO:0007669"/>
    <property type="project" value="InterPro"/>
</dbReference>
<dbReference type="RefSeq" id="WP_106927036.1">
    <property type="nucleotide sequence ID" value="NZ_PYFT01000001.1"/>
</dbReference>
<dbReference type="GO" id="GO:0006935">
    <property type="term" value="P:chemotaxis"/>
    <property type="evidence" value="ECO:0007669"/>
    <property type="project" value="InterPro"/>
</dbReference>
<dbReference type="AlphaFoldDB" id="A0A2T2YBR2"/>
<dbReference type="InterPro" id="IPR002545">
    <property type="entry name" value="CheW-lke_dom"/>
</dbReference>
<dbReference type="Pfam" id="PF01584">
    <property type="entry name" value="CheW"/>
    <property type="match status" value="1"/>
</dbReference>
<evidence type="ECO:0000313" key="3">
    <source>
        <dbReference type="Proteomes" id="UP000240357"/>
    </source>
</evidence>
<name>A0A2T2YBR2_9BACT</name>
<feature type="domain" description="CheW-like" evidence="1">
    <location>
        <begin position="17"/>
        <end position="166"/>
    </location>
</feature>
<proteinExistence type="predicted"/>
<dbReference type="OrthoDB" id="9794382at2"/>
<dbReference type="SUPFAM" id="SSF50341">
    <property type="entry name" value="CheW-like"/>
    <property type="match status" value="1"/>
</dbReference>
<dbReference type="Gene3D" id="2.30.30.40">
    <property type="entry name" value="SH3 Domains"/>
    <property type="match status" value="1"/>
</dbReference>
<dbReference type="Proteomes" id="UP000240357">
    <property type="component" value="Unassembled WGS sequence"/>
</dbReference>